<feature type="compositionally biased region" description="Pro residues" evidence="1">
    <location>
        <begin position="1"/>
        <end position="15"/>
    </location>
</feature>
<evidence type="ECO:0000256" key="1">
    <source>
        <dbReference type="SAM" id="MobiDB-lite"/>
    </source>
</evidence>
<sequence length="194" mass="21255">MDPVYKPPPPEPTAPPAYNAQPAPTNYMTQPATGIPIQPSPQQAYNNNNLMAGGFPGPWSTGLCDCFSDVPNCCITCWCPCITFGQIAEIVDRGSTSCGVSGALYGLIAYLTGCSWIYSCFYRSKMRSQYMLAEDPCPDCVLHFCCEYCALCQEYRELQHRGFDMSLGWQGNVEKHNQGGGVTMAPFVQGGMNR</sequence>
<accession>A0A830CWE2</accession>
<keyword evidence="2" id="KW-0472">Membrane</keyword>
<dbReference type="InterPro" id="IPR006461">
    <property type="entry name" value="PLAC_motif_containing"/>
</dbReference>
<evidence type="ECO:0000256" key="2">
    <source>
        <dbReference type="SAM" id="Phobius"/>
    </source>
</evidence>
<proteinExistence type="predicted"/>
<name>A0A830CWE2_9LAMI</name>
<dbReference type="NCBIfam" id="TIGR01571">
    <property type="entry name" value="A_thal_Cys_rich"/>
    <property type="match status" value="1"/>
</dbReference>
<organism evidence="3 4">
    <name type="scientific">Phtheirospermum japonicum</name>
    <dbReference type="NCBI Taxonomy" id="374723"/>
    <lineage>
        <taxon>Eukaryota</taxon>
        <taxon>Viridiplantae</taxon>
        <taxon>Streptophyta</taxon>
        <taxon>Embryophyta</taxon>
        <taxon>Tracheophyta</taxon>
        <taxon>Spermatophyta</taxon>
        <taxon>Magnoliopsida</taxon>
        <taxon>eudicotyledons</taxon>
        <taxon>Gunneridae</taxon>
        <taxon>Pentapetalae</taxon>
        <taxon>asterids</taxon>
        <taxon>lamiids</taxon>
        <taxon>Lamiales</taxon>
        <taxon>Orobanchaceae</taxon>
        <taxon>Orobanchaceae incertae sedis</taxon>
        <taxon>Phtheirospermum</taxon>
    </lineage>
</organism>
<feature type="region of interest" description="Disordered" evidence="1">
    <location>
        <begin position="1"/>
        <end position="21"/>
    </location>
</feature>
<evidence type="ECO:0000313" key="4">
    <source>
        <dbReference type="Proteomes" id="UP000653305"/>
    </source>
</evidence>
<dbReference type="EMBL" id="BMAC01000630">
    <property type="protein sequence ID" value="GFQ00485.1"/>
    <property type="molecule type" value="Genomic_DNA"/>
</dbReference>
<dbReference type="Pfam" id="PF04749">
    <property type="entry name" value="PLAC8"/>
    <property type="match status" value="1"/>
</dbReference>
<dbReference type="OrthoDB" id="872607at2759"/>
<dbReference type="Proteomes" id="UP000653305">
    <property type="component" value="Unassembled WGS sequence"/>
</dbReference>
<dbReference type="AlphaFoldDB" id="A0A830CWE2"/>
<feature type="transmembrane region" description="Helical" evidence="2">
    <location>
        <begin position="103"/>
        <end position="122"/>
    </location>
</feature>
<keyword evidence="2" id="KW-1133">Transmembrane helix</keyword>
<comment type="caution">
    <text evidence="3">The sequence shown here is derived from an EMBL/GenBank/DDBJ whole genome shotgun (WGS) entry which is preliminary data.</text>
</comment>
<keyword evidence="4" id="KW-1185">Reference proteome</keyword>
<protein>
    <submittedName>
        <fullName evidence="3">Protein plant cadmium resistance 2</fullName>
    </submittedName>
</protein>
<dbReference type="PANTHER" id="PTHR15907">
    <property type="entry name" value="DUF614 FAMILY PROTEIN-RELATED"/>
    <property type="match status" value="1"/>
</dbReference>
<reference evidence="3" key="1">
    <citation type="submission" date="2020-07" db="EMBL/GenBank/DDBJ databases">
        <title>Ethylene signaling mediates host invasion by parasitic plants.</title>
        <authorList>
            <person name="Yoshida S."/>
        </authorList>
    </citation>
    <scope>NUCLEOTIDE SEQUENCE</scope>
    <source>
        <strain evidence="3">Okayama</strain>
    </source>
</reference>
<keyword evidence="2" id="KW-0812">Transmembrane</keyword>
<gene>
    <name evidence="3" type="ORF">PHJA_002192500</name>
</gene>
<evidence type="ECO:0000313" key="3">
    <source>
        <dbReference type="EMBL" id="GFQ00485.1"/>
    </source>
</evidence>